<comment type="caution">
    <text evidence="1">The sequence shown here is derived from an EMBL/GenBank/DDBJ whole genome shotgun (WGS) entry which is preliminary data.</text>
</comment>
<dbReference type="GeneID" id="85352800"/>
<organism evidence="1 2">
    <name type="scientific">Armillaria tabescens</name>
    <name type="common">Ringless honey mushroom</name>
    <name type="synonym">Agaricus tabescens</name>
    <dbReference type="NCBI Taxonomy" id="1929756"/>
    <lineage>
        <taxon>Eukaryota</taxon>
        <taxon>Fungi</taxon>
        <taxon>Dikarya</taxon>
        <taxon>Basidiomycota</taxon>
        <taxon>Agaricomycotina</taxon>
        <taxon>Agaricomycetes</taxon>
        <taxon>Agaricomycetidae</taxon>
        <taxon>Agaricales</taxon>
        <taxon>Marasmiineae</taxon>
        <taxon>Physalacriaceae</taxon>
        <taxon>Desarmillaria</taxon>
    </lineage>
</organism>
<accession>A0AA39NI78</accession>
<dbReference type="Proteomes" id="UP001175211">
    <property type="component" value="Unassembled WGS sequence"/>
</dbReference>
<dbReference type="AlphaFoldDB" id="A0AA39NI78"/>
<dbReference type="EMBL" id="JAUEPS010000004">
    <property type="protein sequence ID" value="KAK0466116.1"/>
    <property type="molecule type" value="Genomic_DNA"/>
</dbReference>
<protein>
    <submittedName>
        <fullName evidence="1">Uncharacterized protein</fullName>
    </submittedName>
</protein>
<name>A0AA39NI78_ARMTA</name>
<dbReference type="RefSeq" id="XP_060336943.1">
    <property type="nucleotide sequence ID" value="XM_060469252.1"/>
</dbReference>
<sequence length="365" mass="39687">MASDSDETDCSISSTDFDNIMSSESILAAALTDIDTTFASDHDPLLLSPLRPLSGTAAPFLGTPTAHSPWNTIQPQSIDEPHMHTDGTQPTITPGTACTNTRTASSRLSWVKPQTAVVASDYPLAGDEPSHFNVSNEEDYDFVAAAEAAGDIPLEIQGNECSTSERESTAASVSLLTASTGGTSTVTTSEWLLNLYQLLLDMGPQERHLTDVVCPQVARSRILLCNLGFADGHRRIHDYADRLGDMTDWTVWPVPMAPRVRSMFITRTVANWFKCDYCRRHATICYFTNPDTLPPKCRQCVLANVPCSNASVSSGVTSQFPITTNRGVLATTLRYVAGQLETATPDKALQDLTVDMLYSVWSLPM</sequence>
<evidence type="ECO:0000313" key="2">
    <source>
        <dbReference type="Proteomes" id="UP001175211"/>
    </source>
</evidence>
<proteinExistence type="predicted"/>
<reference evidence="1" key="1">
    <citation type="submission" date="2023-06" db="EMBL/GenBank/DDBJ databases">
        <authorList>
            <consortium name="Lawrence Berkeley National Laboratory"/>
            <person name="Ahrendt S."/>
            <person name="Sahu N."/>
            <person name="Indic B."/>
            <person name="Wong-Bajracharya J."/>
            <person name="Merenyi Z."/>
            <person name="Ke H.-M."/>
            <person name="Monk M."/>
            <person name="Kocsube S."/>
            <person name="Drula E."/>
            <person name="Lipzen A."/>
            <person name="Balint B."/>
            <person name="Henrissat B."/>
            <person name="Andreopoulos B."/>
            <person name="Martin F.M."/>
            <person name="Harder C.B."/>
            <person name="Rigling D."/>
            <person name="Ford K.L."/>
            <person name="Foster G.D."/>
            <person name="Pangilinan J."/>
            <person name="Papanicolaou A."/>
            <person name="Barry K."/>
            <person name="LaButti K."/>
            <person name="Viragh M."/>
            <person name="Koriabine M."/>
            <person name="Yan M."/>
            <person name="Riley R."/>
            <person name="Champramary S."/>
            <person name="Plett K.L."/>
            <person name="Tsai I.J."/>
            <person name="Slot J."/>
            <person name="Sipos G."/>
            <person name="Plett J."/>
            <person name="Nagy L.G."/>
            <person name="Grigoriev I.V."/>
        </authorList>
    </citation>
    <scope>NUCLEOTIDE SEQUENCE</scope>
    <source>
        <strain evidence="1">CCBAS 213</strain>
    </source>
</reference>
<keyword evidence="2" id="KW-1185">Reference proteome</keyword>
<evidence type="ECO:0000313" key="1">
    <source>
        <dbReference type="EMBL" id="KAK0466116.1"/>
    </source>
</evidence>
<gene>
    <name evidence="1" type="ORF">EV420DRAFT_1474914</name>
</gene>